<keyword evidence="5" id="KW-1185">Reference proteome</keyword>
<dbReference type="GO" id="GO:0006508">
    <property type="term" value="P:proteolysis"/>
    <property type="evidence" value="ECO:0007669"/>
    <property type="project" value="InterPro"/>
</dbReference>
<proteinExistence type="predicted"/>
<protein>
    <recommendedName>
        <fullName evidence="3">Peptidase A1 domain-containing protein</fullName>
    </recommendedName>
</protein>
<keyword evidence="1" id="KW-0064">Aspartyl protease</keyword>
<evidence type="ECO:0000256" key="2">
    <source>
        <dbReference type="SAM" id="SignalP"/>
    </source>
</evidence>
<keyword evidence="1" id="KW-0378">Hydrolase</keyword>
<organism evidence="4 5">
    <name type="scientific">Fibroporia radiculosa</name>
    <dbReference type="NCBI Taxonomy" id="599839"/>
    <lineage>
        <taxon>Eukaryota</taxon>
        <taxon>Fungi</taxon>
        <taxon>Dikarya</taxon>
        <taxon>Basidiomycota</taxon>
        <taxon>Agaricomycotina</taxon>
        <taxon>Agaricomycetes</taxon>
        <taxon>Polyporales</taxon>
        <taxon>Fibroporiaceae</taxon>
        <taxon>Fibroporia</taxon>
    </lineage>
</organism>
<dbReference type="OrthoDB" id="15189at2759"/>
<keyword evidence="1" id="KW-0645">Protease</keyword>
<dbReference type="STRING" id="599839.J4GXM5"/>
<dbReference type="Pfam" id="PF00026">
    <property type="entry name" value="Asp"/>
    <property type="match status" value="1"/>
</dbReference>
<dbReference type="PROSITE" id="PS00141">
    <property type="entry name" value="ASP_PROTEASE"/>
    <property type="match status" value="1"/>
</dbReference>
<evidence type="ECO:0000313" key="4">
    <source>
        <dbReference type="EMBL" id="CCM06640.1"/>
    </source>
</evidence>
<dbReference type="SUPFAM" id="SSF50630">
    <property type="entry name" value="Acid proteases"/>
    <property type="match status" value="1"/>
</dbReference>
<dbReference type="GeneID" id="24101540"/>
<evidence type="ECO:0000259" key="3">
    <source>
        <dbReference type="PROSITE" id="PS51767"/>
    </source>
</evidence>
<evidence type="ECO:0000313" key="5">
    <source>
        <dbReference type="Proteomes" id="UP000006352"/>
    </source>
</evidence>
<dbReference type="Gene3D" id="2.40.70.10">
    <property type="entry name" value="Acid Proteases"/>
    <property type="match status" value="1"/>
</dbReference>
<gene>
    <name evidence="4" type="ORF">FIBRA_08921</name>
</gene>
<feature type="chain" id="PRO_5003779081" description="Peptidase A1 domain-containing protein" evidence="2">
    <location>
        <begin position="23"/>
        <end position="134"/>
    </location>
</feature>
<dbReference type="InterPro" id="IPR021109">
    <property type="entry name" value="Peptidase_aspartic_dom_sf"/>
</dbReference>
<evidence type="ECO:0000256" key="1">
    <source>
        <dbReference type="ARBA" id="ARBA00022750"/>
    </source>
</evidence>
<dbReference type="PROSITE" id="PS51767">
    <property type="entry name" value="PEPTIDASE_A1"/>
    <property type="match status" value="1"/>
</dbReference>
<dbReference type="AlphaFoldDB" id="J4GXM5"/>
<feature type="signal peptide" evidence="2">
    <location>
        <begin position="1"/>
        <end position="22"/>
    </location>
</feature>
<dbReference type="HOGENOM" id="CLU_1896236_0_0_1"/>
<keyword evidence="2" id="KW-0732">Signal</keyword>
<dbReference type="Proteomes" id="UP000006352">
    <property type="component" value="Unassembled WGS sequence"/>
</dbReference>
<dbReference type="RefSeq" id="XP_012185923.1">
    <property type="nucleotide sequence ID" value="XM_012330533.1"/>
</dbReference>
<dbReference type="EMBL" id="HE797427">
    <property type="protein sequence ID" value="CCM06640.1"/>
    <property type="molecule type" value="Genomic_DNA"/>
</dbReference>
<reference evidence="4 5" key="1">
    <citation type="journal article" date="2012" name="Appl. Environ. Microbiol.">
        <title>Short-read sequencing for genomic analysis of the brown rot fungus Fibroporia radiculosa.</title>
        <authorList>
            <person name="Tang J.D."/>
            <person name="Perkins A.D."/>
            <person name="Sonstegard T.S."/>
            <person name="Schroeder S.G."/>
            <person name="Burgess S.C."/>
            <person name="Diehl S.V."/>
        </authorList>
    </citation>
    <scope>NUCLEOTIDE SEQUENCE [LARGE SCALE GENOMIC DNA]</scope>
    <source>
        <strain evidence="4 5">TFFH 294</strain>
    </source>
</reference>
<sequence length="134" mass="14347">MRSFSLPLLLSFIALPTELIGAVRFDLHGRAAPRLLDKRTAITGASALTDTNNLLYYLNLTLGGSQFQVAIDTGSADLWVAGNVTNSQDTGKTRTVQYVGEEATGEAGPRSLSCGTGSYSQSCQVPLNLPHWIF</sequence>
<name>J4GXM5_9APHY</name>
<dbReference type="InterPro" id="IPR001969">
    <property type="entry name" value="Aspartic_peptidase_AS"/>
</dbReference>
<accession>J4GXM5</accession>
<feature type="domain" description="Peptidase A1" evidence="3">
    <location>
        <begin position="56"/>
        <end position="134"/>
    </location>
</feature>
<dbReference type="InParanoid" id="J4GXM5"/>
<dbReference type="InterPro" id="IPR033121">
    <property type="entry name" value="PEPTIDASE_A1"/>
</dbReference>
<dbReference type="GO" id="GO:0004190">
    <property type="term" value="F:aspartic-type endopeptidase activity"/>
    <property type="evidence" value="ECO:0007669"/>
    <property type="project" value="UniProtKB-KW"/>
</dbReference>